<dbReference type="RefSeq" id="WP_071547374.1">
    <property type="nucleotide sequence ID" value="NZ_LKAQ01000005.1"/>
</dbReference>
<feature type="signal peptide" evidence="2">
    <location>
        <begin position="1"/>
        <end position="23"/>
    </location>
</feature>
<keyword evidence="4" id="KW-1185">Reference proteome</keyword>
<dbReference type="Gene3D" id="2.50.20.10">
    <property type="entry name" value="Lipoprotein localisation LolA/LolB/LppX"/>
    <property type="match status" value="1"/>
</dbReference>
<keyword evidence="1 2" id="KW-0732">Signal</keyword>
<evidence type="ECO:0000313" key="4">
    <source>
        <dbReference type="Proteomes" id="UP000181901"/>
    </source>
</evidence>
<dbReference type="Pfam" id="PF03548">
    <property type="entry name" value="LolA"/>
    <property type="match status" value="1"/>
</dbReference>
<organism evidence="3 4">
    <name type="scientific">Pseudodesulfovibrio hydrargyri</name>
    <dbReference type="NCBI Taxonomy" id="2125990"/>
    <lineage>
        <taxon>Bacteria</taxon>
        <taxon>Pseudomonadati</taxon>
        <taxon>Thermodesulfobacteriota</taxon>
        <taxon>Desulfovibrionia</taxon>
        <taxon>Desulfovibrionales</taxon>
        <taxon>Desulfovibrionaceae</taxon>
    </lineage>
</organism>
<dbReference type="AlphaFoldDB" id="A0A1J5N6M3"/>
<dbReference type="EMBL" id="LKAQ01000005">
    <property type="protein sequence ID" value="OIQ48951.1"/>
    <property type="molecule type" value="Genomic_DNA"/>
</dbReference>
<dbReference type="SUPFAM" id="SSF89392">
    <property type="entry name" value="Prokaryotic lipoproteins and lipoprotein localization factors"/>
    <property type="match status" value="1"/>
</dbReference>
<name>A0A1J5N6M3_9BACT</name>
<dbReference type="CDD" id="cd16325">
    <property type="entry name" value="LolA"/>
    <property type="match status" value="1"/>
</dbReference>
<gene>
    <name evidence="3" type="primary">lolA</name>
    <name evidence="3" type="ORF">BerOc1_03708</name>
</gene>
<feature type="chain" id="PRO_5009635563" evidence="2">
    <location>
        <begin position="24"/>
        <end position="230"/>
    </location>
</feature>
<dbReference type="InterPro" id="IPR004564">
    <property type="entry name" value="OM_lipoprot_carrier_LolA-like"/>
</dbReference>
<comment type="caution">
    <text evidence="3">The sequence shown here is derived from an EMBL/GenBank/DDBJ whole genome shotgun (WGS) entry which is preliminary data.</text>
</comment>
<evidence type="ECO:0000256" key="1">
    <source>
        <dbReference type="ARBA" id="ARBA00022729"/>
    </source>
</evidence>
<protein>
    <submittedName>
        <fullName evidence="3">Outer-membrane lipoprotein carrier protein</fullName>
    </submittedName>
</protein>
<dbReference type="PANTHER" id="PTHR35869">
    <property type="entry name" value="OUTER-MEMBRANE LIPOPROTEIN CARRIER PROTEIN"/>
    <property type="match status" value="1"/>
</dbReference>
<dbReference type="InterPro" id="IPR029046">
    <property type="entry name" value="LolA/LolB/LppX"/>
</dbReference>
<dbReference type="Proteomes" id="UP000181901">
    <property type="component" value="Unassembled WGS sequence"/>
</dbReference>
<accession>A0A1J5N6M3</accession>
<reference evidence="3 4" key="1">
    <citation type="submission" date="2015-09" db="EMBL/GenBank/DDBJ databases">
        <title>Genome of Desulfovibrio dechloracetivorans BerOc1, a mercury methylating strain isolated from highly hydrocarbons and metals contaminated coastal sediments.</title>
        <authorList>
            <person name="Goni Urriza M."/>
            <person name="Gassie C."/>
            <person name="Bouchez O."/>
            <person name="Klopp C."/>
            <person name="Ranchou-Peyruse A."/>
            <person name="Remy G."/>
        </authorList>
    </citation>
    <scope>NUCLEOTIDE SEQUENCE [LARGE SCALE GENOMIC DNA]</scope>
    <source>
        <strain evidence="3 4">BerOc1</strain>
    </source>
</reference>
<evidence type="ECO:0000313" key="3">
    <source>
        <dbReference type="EMBL" id="OIQ48951.1"/>
    </source>
</evidence>
<proteinExistence type="predicted"/>
<sequence>MSRFFAALFAMVSLLLVPAFTGAVEAIPPQDLPDLIQKRYETLKTFRADFTQELTNVASGEVEKREGKIWFRQPSQVRWETTAPEKELLVVGPKFAWDYIPDEELAIKYGVTALLDSKTILRFLSGQANIKEDFVVRTEWPGADEVRSRWGKDLTVLQLVPKEAEPGMVLAFVGVEPATGLLRQVMIVDFYGNGNEVKLSNVEIDVDLAKDMFSFTPPEGTQVEDNTQGL</sequence>
<dbReference type="PANTHER" id="PTHR35869:SF1">
    <property type="entry name" value="OUTER-MEMBRANE LIPOPROTEIN CARRIER PROTEIN"/>
    <property type="match status" value="1"/>
</dbReference>
<evidence type="ECO:0000256" key="2">
    <source>
        <dbReference type="SAM" id="SignalP"/>
    </source>
</evidence>
<dbReference type="OrthoDB" id="9785727at2"/>
<keyword evidence="3" id="KW-0449">Lipoprotein</keyword>